<evidence type="ECO:0000313" key="1">
    <source>
        <dbReference type="EMBL" id="OQP52155.1"/>
    </source>
</evidence>
<comment type="caution">
    <text evidence="1">The sequence shown here is derived from an EMBL/GenBank/DDBJ whole genome shotgun (WGS) entry which is preliminary data.</text>
</comment>
<proteinExistence type="predicted"/>
<reference evidence="1 2" key="1">
    <citation type="submission" date="2016-04" db="EMBL/GenBank/DDBJ databases">
        <authorList>
            <person name="Chen L."/>
            <person name="Zhuang W."/>
            <person name="Wang G."/>
        </authorList>
    </citation>
    <scope>NUCLEOTIDE SEQUENCE [LARGE SCALE GENOMIC DNA]</scope>
    <source>
        <strain evidence="2">GR20</strain>
    </source>
</reference>
<accession>A0ABX3P1D6</accession>
<dbReference type="Gene3D" id="1.10.1740.10">
    <property type="match status" value="1"/>
</dbReference>
<dbReference type="SUPFAM" id="SSF88946">
    <property type="entry name" value="Sigma2 domain of RNA polymerase sigma factors"/>
    <property type="match status" value="1"/>
</dbReference>
<dbReference type="InterPro" id="IPR013325">
    <property type="entry name" value="RNA_pol_sigma_r2"/>
</dbReference>
<name>A0ABX3P1D6_9BACT</name>
<dbReference type="Proteomes" id="UP000192277">
    <property type="component" value="Unassembled WGS sequence"/>
</dbReference>
<keyword evidence="2" id="KW-1185">Reference proteome</keyword>
<evidence type="ECO:0000313" key="2">
    <source>
        <dbReference type="Proteomes" id="UP000192277"/>
    </source>
</evidence>
<gene>
    <name evidence="1" type="ORF">A4D02_23445</name>
</gene>
<organism evidence="1 2">
    <name type="scientific">Niastella koreensis</name>
    <dbReference type="NCBI Taxonomy" id="354356"/>
    <lineage>
        <taxon>Bacteria</taxon>
        <taxon>Pseudomonadati</taxon>
        <taxon>Bacteroidota</taxon>
        <taxon>Chitinophagia</taxon>
        <taxon>Chitinophagales</taxon>
        <taxon>Chitinophagaceae</taxon>
        <taxon>Niastella</taxon>
    </lineage>
</organism>
<sequence length="182" mass="20849">MTHTMELEDVTAERKVLFMRLYQQAFPLVAKYVQARGGSFEEAKDVFQDALVIYYEKIASAGVSIQFSERSYIIGIAKHCWSKKNKGNNRYTSLPDSLQRIAMEESAGSSSVEKLLELLNTSGQKCMELLRAFYYDNLPMQKIASMFGFSGERSATVQKYKCLEKVRDIVKNKSLTYEDFLE</sequence>
<dbReference type="RefSeq" id="WP_014220198.1">
    <property type="nucleotide sequence ID" value="NZ_LWBO01000004.1"/>
</dbReference>
<protein>
    <submittedName>
        <fullName evidence="1">RNA polymerase subunit sigma-70</fullName>
    </submittedName>
</protein>
<dbReference type="EMBL" id="LWBO01000004">
    <property type="protein sequence ID" value="OQP52155.1"/>
    <property type="molecule type" value="Genomic_DNA"/>
</dbReference>